<evidence type="ECO:0000256" key="1">
    <source>
        <dbReference type="SAM" id="MobiDB-lite"/>
    </source>
</evidence>
<name>A0ABD5WEF0_9EURY</name>
<gene>
    <name evidence="2" type="ORF">ACFQL9_11945</name>
</gene>
<accession>A0ABD5WEF0</accession>
<comment type="caution">
    <text evidence="2">The sequence shown here is derived from an EMBL/GenBank/DDBJ whole genome shotgun (WGS) entry which is preliminary data.</text>
</comment>
<feature type="region of interest" description="Disordered" evidence="1">
    <location>
        <begin position="1"/>
        <end position="28"/>
    </location>
</feature>
<dbReference type="RefSeq" id="WP_284030303.1">
    <property type="nucleotide sequence ID" value="NZ_CP126154.1"/>
</dbReference>
<organism evidence="2 3">
    <name type="scientific">Halobaculum lipolyticum</name>
    <dbReference type="NCBI Taxonomy" id="3032001"/>
    <lineage>
        <taxon>Archaea</taxon>
        <taxon>Methanobacteriati</taxon>
        <taxon>Methanobacteriota</taxon>
        <taxon>Stenosarchaea group</taxon>
        <taxon>Halobacteria</taxon>
        <taxon>Halobacteriales</taxon>
        <taxon>Haloferacaceae</taxon>
        <taxon>Halobaculum</taxon>
    </lineage>
</organism>
<dbReference type="GeneID" id="81125130"/>
<keyword evidence="3" id="KW-1185">Reference proteome</keyword>
<dbReference type="Proteomes" id="UP001596461">
    <property type="component" value="Unassembled WGS sequence"/>
</dbReference>
<dbReference type="EMBL" id="JBHTAH010000010">
    <property type="protein sequence ID" value="MFC7070354.1"/>
    <property type="molecule type" value="Genomic_DNA"/>
</dbReference>
<reference evidence="2 3" key="1">
    <citation type="journal article" date="2019" name="Int. J. Syst. Evol. Microbiol.">
        <title>The Global Catalogue of Microorganisms (GCM) 10K type strain sequencing project: providing services to taxonomists for standard genome sequencing and annotation.</title>
        <authorList>
            <consortium name="The Broad Institute Genomics Platform"/>
            <consortium name="The Broad Institute Genome Sequencing Center for Infectious Disease"/>
            <person name="Wu L."/>
            <person name="Ma J."/>
        </authorList>
    </citation>
    <scope>NUCLEOTIDE SEQUENCE [LARGE SCALE GENOMIC DNA]</scope>
    <source>
        <strain evidence="2 3">DT31</strain>
    </source>
</reference>
<protein>
    <submittedName>
        <fullName evidence="2">Uncharacterized protein</fullName>
    </submittedName>
</protein>
<proteinExistence type="predicted"/>
<evidence type="ECO:0000313" key="3">
    <source>
        <dbReference type="Proteomes" id="UP001596461"/>
    </source>
</evidence>
<dbReference type="AlphaFoldDB" id="A0ABD5WEF0"/>
<evidence type="ECO:0000313" key="2">
    <source>
        <dbReference type="EMBL" id="MFC7070354.1"/>
    </source>
</evidence>
<sequence>MALFRQQETDVDSEESERTTESMPTSLGDPFVTAAAGSVLYSLYLFYAKGDTERGIFVGLWAPTLLSAASYLQERELVRKVRRGLSSF</sequence>